<proteinExistence type="inferred from homology"/>
<dbReference type="EMBL" id="CP098747">
    <property type="protein sequence ID" value="USG60974.1"/>
    <property type="molecule type" value="Genomic_DNA"/>
</dbReference>
<dbReference type="InterPro" id="IPR007607">
    <property type="entry name" value="BacA/B"/>
</dbReference>
<evidence type="ECO:0000313" key="3">
    <source>
        <dbReference type="EMBL" id="USG60974.1"/>
    </source>
</evidence>
<keyword evidence="4" id="KW-1185">Reference proteome</keyword>
<dbReference type="PANTHER" id="PTHR35024:SF4">
    <property type="entry name" value="POLYMER-FORMING CYTOSKELETAL PROTEIN"/>
    <property type="match status" value="1"/>
</dbReference>
<accession>A0ABY4W287</accession>
<gene>
    <name evidence="3" type="ORF">NBZ79_17595</name>
</gene>
<evidence type="ECO:0000256" key="1">
    <source>
        <dbReference type="ARBA" id="ARBA00044755"/>
    </source>
</evidence>
<dbReference type="PANTHER" id="PTHR35024">
    <property type="entry name" value="HYPOTHETICAL CYTOSOLIC PROTEIN"/>
    <property type="match status" value="1"/>
</dbReference>
<protein>
    <submittedName>
        <fullName evidence="3">Polymer-forming cytoskeletal protein</fullName>
    </submittedName>
</protein>
<dbReference type="Proteomes" id="UP001056291">
    <property type="component" value="Chromosome"/>
</dbReference>
<reference evidence="3" key="1">
    <citation type="submission" date="2022-06" db="EMBL/GenBank/DDBJ databases">
        <title>Sneathiella actinostolidae sp. nov., isolated from a sea anemonein the Western Pacific Ocean.</title>
        <authorList>
            <person name="Wei M.J."/>
        </authorList>
    </citation>
    <scope>NUCLEOTIDE SEQUENCE</scope>
    <source>
        <strain evidence="3">PHK-P5</strain>
    </source>
</reference>
<organism evidence="3 4">
    <name type="scientific">Sneathiella marina</name>
    <dbReference type="NCBI Taxonomy" id="2950108"/>
    <lineage>
        <taxon>Bacteria</taxon>
        <taxon>Pseudomonadati</taxon>
        <taxon>Pseudomonadota</taxon>
        <taxon>Alphaproteobacteria</taxon>
        <taxon>Sneathiellales</taxon>
        <taxon>Sneathiellaceae</taxon>
        <taxon>Sneathiella</taxon>
    </lineage>
</organism>
<comment type="similarity">
    <text evidence="1">Belongs to the bactofilin family.</text>
</comment>
<dbReference type="Pfam" id="PF04519">
    <property type="entry name" value="Bactofilin"/>
    <property type="match status" value="1"/>
</dbReference>
<evidence type="ECO:0000256" key="2">
    <source>
        <dbReference type="SAM" id="MobiDB-lite"/>
    </source>
</evidence>
<evidence type="ECO:0000313" key="4">
    <source>
        <dbReference type="Proteomes" id="UP001056291"/>
    </source>
</evidence>
<name>A0ABY4W287_9PROT</name>
<dbReference type="RefSeq" id="WP_251933941.1">
    <property type="nucleotide sequence ID" value="NZ_CP098747.1"/>
</dbReference>
<feature type="region of interest" description="Disordered" evidence="2">
    <location>
        <begin position="1"/>
        <end position="58"/>
    </location>
</feature>
<sequence length="191" mass="20510">MTDTPDTEAEASLPKENPIESRVKPMANNAGGRTYGVDNALRPKTPVYGQAPEEKKQGSRLHVGADIHLKGEITACDRLIVEGKVEASMDSKEIEISKSGVFIGTVDIDTADISGKFDGTMKARKRLVIRKTGHVTGNISYGEIEIEPGGEIGGSLKKVGKEQPNLLADVEKESVKKPEIKIDEEPSKASA</sequence>